<dbReference type="GO" id="GO:0005886">
    <property type="term" value="C:plasma membrane"/>
    <property type="evidence" value="ECO:0007669"/>
    <property type="project" value="UniProtKB-SubCell"/>
</dbReference>
<protein>
    <submittedName>
        <fullName evidence="9">YeeE/YedE family protein</fullName>
    </submittedName>
</protein>
<name>A0A9Q4KU44_9EURY</name>
<evidence type="ECO:0000256" key="7">
    <source>
        <dbReference type="ARBA" id="ARBA00023136"/>
    </source>
</evidence>
<evidence type="ECO:0000256" key="6">
    <source>
        <dbReference type="ARBA" id="ARBA00022989"/>
    </source>
</evidence>
<evidence type="ECO:0000313" key="9">
    <source>
        <dbReference type="EMBL" id="MDE4908779.1"/>
    </source>
</evidence>
<organism evidence="9 10">
    <name type="scientific">Methanogenium marinum</name>
    <dbReference type="NCBI Taxonomy" id="348610"/>
    <lineage>
        <taxon>Archaea</taxon>
        <taxon>Methanobacteriati</taxon>
        <taxon>Methanobacteriota</taxon>
        <taxon>Stenosarchaea group</taxon>
        <taxon>Methanomicrobia</taxon>
        <taxon>Methanomicrobiales</taxon>
        <taxon>Methanomicrobiaceae</taxon>
        <taxon>Methanogenium</taxon>
    </lineage>
</organism>
<dbReference type="AlphaFoldDB" id="A0A9Q4KU44"/>
<feature type="transmembrane region" description="Helical" evidence="8">
    <location>
        <begin position="6"/>
        <end position="23"/>
    </location>
</feature>
<feature type="transmembrane region" description="Helical" evidence="8">
    <location>
        <begin position="107"/>
        <end position="125"/>
    </location>
</feature>
<dbReference type="Proteomes" id="UP001143747">
    <property type="component" value="Unassembled WGS sequence"/>
</dbReference>
<keyword evidence="2" id="KW-0813">Transport</keyword>
<keyword evidence="6 8" id="KW-1133">Transmembrane helix</keyword>
<evidence type="ECO:0000256" key="3">
    <source>
        <dbReference type="ARBA" id="ARBA00022475"/>
    </source>
</evidence>
<dbReference type="Pfam" id="PF04143">
    <property type="entry name" value="Sulf_transp"/>
    <property type="match status" value="1"/>
</dbReference>
<gene>
    <name evidence="9" type="ORF">L0665_09185</name>
</gene>
<evidence type="ECO:0000256" key="8">
    <source>
        <dbReference type="SAM" id="Phobius"/>
    </source>
</evidence>
<evidence type="ECO:0000313" key="10">
    <source>
        <dbReference type="Proteomes" id="UP001143747"/>
    </source>
</evidence>
<accession>A0A9Q4KU44</accession>
<keyword evidence="5 8" id="KW-0812">Transmembrane</keyword>
<keyword evidence="10" id="KW-1185">Reference proteome</keyword>
<reference evidence="9" key="1">
    <citation type="submission" date="2022-01" db="EMBL/GenBank/DDBJ databases">
        <title>Draft genome of Methanogenium marinum DSM 15558.</title>
        <authorList>
            <person name="Chen S.-C."/>
            <person name="You Y.-T."/>
        </authorList>
    </citation>
    <scope>NUCLEOTIDE SEQUENCE</scope>
    <source>
        <strain evidence="9">DSM 15558</strain>
    </source>
</reference>
<dbReference type="RefSeq" id="WP_274925391.1">
    <property type="nucleotide sequence ID" value="NZ_JAKELO010000002.1"/>
</dbReference>
<feature type="transmembrane region" description="Helical" evidence="8">
    <location>
        <begin position="66"/>
        <end position="87"/>
    </location>
</feature>
<proteinExistence type="predicted"/>
<dbReference type="EMBL" id="JAKELO010000002">
    <property type="protein sequence ID" value="MDE4908779.1"/>
    <property type="molecule type" value="Genomic_DNA"/>
</dbReference>
<evidence type="ECO:0000256" key="5">
    <source>
        <dbReference type="ARBA" id="ARBA00022692"/>
    </source>
</evidence>
<comment type="subcellular location">
    <subcellularLocation>
        <location evidence="1">Cell inner membrane</location>
        <topology evidence="1">Multi-pass membrane protein</topology>
    </subcellularLocation>
</comment>
<dbReference type="PANTHER" id="PTHR30574">
    <property type="entry name" value="INNER MEMBRANE PROTEIN YEDE"/>
    <property type="match status" value="1"/>
</dbReference>
<evidence type="ECO:0000256" key="1">
    <source>
        <dbReference type="ARBA" id="ARBA00004429"/>
    </source>
</evidence>
<dbReference type="InterPro" id="IPR007272">
    <property type="entry name" value="Sulf_transp_TsuA/YedE"/>
</dbReference>
<evidence type="ECO:0000256" key="4">
    <source>
        <dbReference type="ARBA" id="ARBA00022519"/>
    </source>
</evidence>
<keyword evidence="7 8" id="KW-0472">Membrane</keyword>
<keyword evidence="4" id="KW-0997">Cell inner membrane</keyword>
<feature type="transmembrane region" description="Helical" evidence="8">
    <location>
        <begin position="137"/>
        <end position="165"/>
    </location>
</feature>
<keyword evidence="3" id="KW-1003">Cell membrane</keyword>
<comment type="caution">
    <text evidence="9">The sequence shown here is derived from an EMBL/GenBank/DDBJ whole genome shotgun (WGS) entry which is preliminary data.</text>
</comment>
<sequence length="166" mass="17768">MDVTPYIAGAGIGILSWIAFLLSNKPLGCSTAYTRTSGMIEHIFRGKKTDEKPYYQKFAPIVDWEWMLVAGVFLGAFAVSVILGGFSLEWVPTLFGDTFGYDTGLRLVVALGGGILMGLGSRWAGGCTSGHGISGTLQLAISSWIAVIVFFVSGIVTAFLLYGVLW</sequence>
<evidence type="ECO:0000256" key="2">
    <source>
        <dbReference type="ARBA" id="ARBA00022448"/>
    </source>
</evidence>
<dbReference type="PANTHER" id="PTHR30574:SF1">
    <property type="entry name" value="SULPHUR TRANSPORT DOMAIN-CONTAINING PROTEIN"/>
    <property type="match status" value="1"/>
</dbReference>